<keyword evidence="16" id="KW-0511">Multifunctional enzyme</keyword>
<evidence type="ECO:0000256" key="16">
    <source>
        <dbReference type="ARBA" id="ARBA00023268"/>
    </source>
</evidence>
<dbReference type="PANTHER" id="PTHR22993:SF9">
    <property type="entry name" value="FORMAMIDOPYRIMIDINE-DNA GLYCOSYLASE"/>
    <property type="match status" value="1"/>
</dbReference>
<dbReference type="SUPFAM" id="SSF81624">
    <property type="entry name" value="N-terminal domain of MutM-like DNA repair proteins"/>
    <property type="match status" value="1"/>
</dbReference>
<comment type="subunit">
    <text evidence="4">Monomer.</text>
</comment>
<dbReference type="PANTHER" id="PTHR22993">
    <property type="entry name" value="FORMAMIDOPYRIMIDINE-DNA GLYCOSYLASE"/>
    <property type="match status" value="1"/>
</dbReference>
<dbReference type="PROSITE" id="PS51066">
    <property type="entry name" value="ZF_FPG_2"/>
    <property type="match status" value="1"/>
</dbReference>
<organism evidence="23 24">
    <name type="scientific">Gimesia panareensis</name>
    <dbReference type="NCBI Taxonomy" id="2527978"/>
    <lineage>
        <taxon>Bacteria</taxon>
        <taxon>Pseudomonadati</taxon>
        <taxon>Planctomycetota</taxon>
        <taxon>Planctomycetia</taxon>
        <taxon>Planctomycetales</taxon>
        <taxon>Planctomycetaceae</taxon>
        <taxon>Gimesia</taxon>
    </lineage>
</organism>
<dbReference type="RefSeq" id="WP_145457720.1">
    <property type="nucleotide sequence ID" value="NZ_CP036317.1"/>
</dbReference>
<dbReference type="GO" id="GO:0034039">
    <property type="term" value="F:8-oxo-7,8-dihydroguanine DNA N-glycosylase activity"/>
    <property type="evidence" value="ECO:0007669"/>
    <property type="project" value="TreeGrafter"/>
</dbReference>
<gene>
    <name evidence="23" type="primary">mutM</name>
    <name evidence="23" type="ORF">Pan153_44300</name>
</gene>
<accession>A0A518FTU4</accession>
<evidence type="ECO:0000259" key="22">
    <source>
        <dbReference type="PROSITE" id="PS51068"/>
    </source>
</evidence>
<evidence type="ECO:0000256" key="18">
    <source>
        <dbReference type="ARBA" id="ARBA00030638"/>
    </source>
</evidence>
<keyword evidence="14" id="KW-0234">DNA repair</keyword>
<proteinExistence type="inferred from homology"/>
<keyword evidence="15" id="KW-0456">Lyase</keyword>
<dbReference type="EMBL" id="CP036317">
    <property type="protein sequence ID" value="QDV19762.1"/>
    <property type="molecule type" value="Genomic_DNA"/>
</dbReference>
<dbReference type="InterPro" id="IPR000214">
    <property type="entry name" value="Znf_DNA_glyclase/AP_lyase"/>
</dbReference>
<dbReference type="AlphaFoldDB" id="A0A518FTU4"/>
<evidence type="ECO:0000256" key="13">
    <source>
        <dbReference type="ARBA" id="ARBA00023125"/>
    </source>
</evidence>
<evidence type="ECO:0000256" key="2">
    <source>
        <dbReference type="ARBA" id="ARBA00001947"/>
    </source>
</evidence>
<evidence type="ECO:0000256" key="3">
    <source>
        <dbReference type="ARBA" id="ARBA00009409"/>
    </source>
</evidence>
<evidence type="ECO:0000313" key="24">
    <source>
        <dbReference type="Proteomes" id="UP000320839"/>
    </source>
</evidence>
<dbReference type="SMART" id="SM00898">
    <property type="entry name" value="Fapy_DNA_glyco"/>
    <property type="match status" value="1"/>
</dbReference>
<dbReference type="InterPro" id="IPR035937">
    <property type="entry name" value="FPG_N"/>
</dbReference>
<keyword evidence="8" id="KW-0479">Metal-binding</keyword>
<evidence type="ECO:0000256" key="11">
    <source>
        <dbReference type="ARBA" id="ARBA00022801"/>
    </source>
</evidence>
<comment type="similarity">
    <text evidence="3">Belongs to the FPG family.</text>
</comment>
<dbReference type="GO" id="GO:0003684">
    <property type="term" value="F:damaged DNA binding"/>
    <property type="evidence" value="ECO:0007669"/>
    <property type="project" value="InterPro"/>
</dbReference>
<comment type="catalytic activity">
    <reaction evidence="1">
        <text>Hydrolysis of DNA containing ring-opened 7-methylguanine residues, releasing 2,6-diamino-4-hydroxy-5-(N-methyl)formamidopyrimidine.</text>
        <dbReference type="EC" id="3.2.2.23"/>
    </reaction>
</comment>
<feature type="domain" description="Formamidopyrimidine-DNA glycosylase catalytic" evidence="22">
    <location>
        <begin position="2"/>
        <end position="119"/>
    </location>
</feature>
<dbReference type="InterPro" id="IPR015886">
    <property type="entry name" value="H2TH_FPG"/>
</dbReference>
<evidence type="ECO:0000256" key="17">
    <source>
        <dbReference type="ARBA" id="ARBA00023295"/>
    </source>
</evidence>
<evidence type="ECO:0000256" key="10">
    <source>
        <dbReference type="ARBA" id="ARBA00022771"/>
    </source>
</evidence>
<evidence type="ECO:0000256" key="14">
    <source>
        <dbReference type="ARBA" id="ARBA00023204"/>
    </source>
</evidence>
<evidence type="ECO:0000256" key="5">
    <source>
        <dbReference type="ARBA" id="ARBA00012024"/>
    </source>
</evidence>
<name>A0A518FTU4_9PLAN</name>
<evidence type="ECO:0000259" key="21">
    <source>
        <dbReference type="PROSITE" id="PS51066"/>
    </source>
</evidence>
<evidence type="ECO:0000256" key="19">
    <source>
        <dbReference type="ARBA" id="ARBA00044632"/>
    </source>
</evidence>
<dbReference type="SMART" id="SM01232">
    <property type="entry name" value="H2TH"/>
    <property type="match status" value="1"/>
</dbReference>
<evidence type="ECO:0000256" key="12">
    <source>
        <dbReference type="ARBA" id="ARBA00022833"/>
    </source>
</evidence>
<dbReference type="OrthoDB" id="9800855at2"/>
<dbReference type="Pfam" id="PF01149">
    <property type="entry name" value="Fapy_DNA_glyco"/>
    <property type="match status" value="1"/>
</dbReference>
<keyword evidence="10 20" id="KW-0863">Zinc-finger</keyword>
<dbReference type="EC" id="4.2.99.18" evidence="6"/>
<keyword evidence="13" id="KW-0238">DNA-binding</keyword>
<dbReference type="GO" id="GO:0140078">
    <property type="term" value="F:class I DNA-(apurinic or apyrimidinic site) endonuclease activity"/>
    <property type="evidence" value="ECO:0007669"/>
    <property type="project" value="UniProtKB-EC"/>
</dbReference>
<dbReference type="InterPro" id="IPR010979">
    <property type="entry name" value="Ribosomal_uS13-like_H2TH"/>
</dbReference>
<evidence type="ECO:0000256" key="15">
    <source>
        <dbReference type="ARBA" id="ARBA00023239"/>
    </source>
</evidence>
<evidence type="ECO:0000313" key="23">
    <source>
        <dbReference type="EMBL" id="QDV19762.1"/>
    </source>
</evidence>
<dbReference type="GO" id="GO:0006284">
    <property type="term" value="P:base-excision repair"/>
    <property type="evidence" value="ECO:0007669"/>
    <property type="project" value="InterPro"/>
</dbReference>
<protein>
    <recommendedName>
        <fullName evidence="7">Formamidopyrimidine-DNA glycosylase</fullName>
        <ecNumber evidence="5">3.2.2.23</ecNumber>
        <ecNumber evidence="6">4.2.99.18</ecNumber>
    </recommendedName>
    <alternativeName>
        <fullName evidence="18">DNA-(apurinic or apyrimidinic site) lyase MutM</fullName>
    </alternativeName>
</protein>
<dbReference type="PROSITE" id="PS51068">
    <property type="entry name" value="FPG_CAT"/>
    <property type="match status" value="1"/>
</dbReference>
<dbReference type="SUPFAM" id="SSF57716">
    <property type="entry name" value="Glucocorticoid receptor-like (DNA-binding domain)"/>
    <property type="match status" value="1"/>
</dbReference>
<keyword evidence="12" id="KW-0862">Zinc</keyword>
<dbReference type="SUPFAM" id="SSF46946">
    <property type="entry name" value="S13-like H2TH domain"/>
    <property type="match status" value="1"/>
</dbReference>
<dbReference type="InterPro" id="IPR020629">
    <property type="entry name" value="FPG_Glyclase"/>
</dbReference>
<feature type="domain" description="FPG-type" evidence="21">
    <location>
        <begin position="244"/>
        <end position="279"/>
    </location>
</feature>
<evidence type="ECO:0000256" key="7">
    <source>
        <dbReference type="ARBA" id="ARBA00016240"/>
    </source>
</evidence>
<dbReference type="NCBIfam" id="NF002211">
    <property type="entry name" value="PRK01103.1"/>
    <property type="match status" value="1"/>
</dbReference>
<dbReference type="Gene3D" id="1.10.8.50">
    <property type="match status" value="1"/>
</dbReference>
<dbReference type="CDD" id="cd08966">
    <property type="entry name" value="EcFpg-like_N"/>
    <property type="match status" value="1"/>
</dbReference>
<dbReference type="Pfam" id="PF06831">
    <property type="entry name" value="H2TH"/>
    <property type="match status" value="1"/>
</dbReference>
<dbReference type="EC" id="3.2.2.23" evidence="5"/>
<dbReference type="Gene3D" id="3.20.190.10">
    <property type="entry name" value="MutM-like, N-terminal"/>
    <property type="match status" value="1"/>
</dbReference>
<dbReference type="GO" id="GO:0008270">
    <property type="term" value="F:zinc ion binding"/>
    <property type="evidence" value="ECO:0007669"/>
    <property type="project" value="UniProtKB-KW"/>
</dbReference>
<keyword evidence="17 23" id="KW-0326">Glycosidase</keyword>
<dbReference type="NCBIfam" id="TIGR00577">
    <property type="entry name" value="fpg"/>
    <property type="match status" value="1"/>
</dbReference>
<evidence type="ECO:0000256" key="6">
    <source>
        <dbReference type="ARBA" id="ARBA00012720"/>
    </source>
</evidence>
<evidence type="ECO:0000256" key="1">
    <source>
        <dbReference type="ARBA" id="ARBA00001668"/>
    </source>
</evidence>
<comment type="catalytic activity">
    <reaction evidence="19">
        <text>2'-deoxyribonucleotide-(2'-deoxyribose 5'-phosphate)-2'-deoxyribonucleotide-DNA = a 3'-end 2'-deoxyribonucleotide-(2,3-dehydro-2,3-deoxyribose 5'-phosphate)-DNA + a 5'-end 5'-phospho-2'-deoxyribonucleoside-DNA + H(+)</text>
        <dbReference type="Rhea" id="RHEA:66592"/>
        <dbReference type="Rhea" id="RHEA-COMP:13180"/>
        <dbReference type="Rhea" id="RHEA-COMP:16897"/>
        <dbReference type="Rhea" id="RHEA-COMP:17067"/>
        <dbReference type="ChEBI" id="CHEBI:15378"/>
        <dbReference type="ChEBI" id="CHEBI:136412"/>
        <dbReference type="ChEBI" id="CHEBI:157695"/>
        <dbReference type="ChEBI" id="CHEBI:167181"/>
        <dbReference type="EC" id="4.2.99.18"/>
    </reaction>
</comment>
<evidence type="ECO:0000256" key="8">
    <source>
        <dbReference type="ARBA" id="ARBA00022723"/>
    </source>
</evidence>
<sequence length="283" mass="32064">MPELPEVETMVRGIREAVVGSQIREFQKCRCACKPISMKPGFKSIQKKVLNRTVISARRLAKRVILDLDNEHSFVIEPRMTGLMLLSDPPDREHLRLEWQLQKGRARTSLWFWDRRGLGTVQLLKKSELDLVLGPQKLGPDALALTLKDLEQRCHRTSRAIKVALLDQKLVAGIGNLYASEILHLSRIHPERPANELSQAELKALHQATRKILKAAIRYEGSTLGDGTYRNALNKSGGYQNHHRVYSRAGEHCQTCQGAEIVRIVQAQRSTFYCPCCQVKNSL</sequence>
<reference evidence="23 24" key="1">
    <citation type="submission" date="2019-02" db="EMBL/GenBank/DDBJ databases">
        <title>Deep-cultivation of Planctomycetes and their phenomic and genomic characterization uncovers novel biology.</title>
        <authorList>
            <person name="Wiegand S."/>
            <person name="Jogler M."/>
            <person name="Boedeker C."/>
            <person name="Pinto D."/>
            <person name="Vollmers J."/>
            <person name="Rivas-Marin E."/>
            <person name="Kohn T."/>
            <person name="Peeters S.H."/>
            <person name="Heuer A."/>
            <person name="Rast P."/>
            <person name="Oberbeckmann S."/>
            <person name="Bunk B."/>
            <person name="Jeske O."/>
            <person name="Meyerdierks A."/>
            <person name="Storesund J.E."/>
            <person name="Kallscheuer N."/>
            <person name="Luecker S."/>
            <person name="Lage O.M."/>
            <person name="Pohl T."/>
            <person name="Merkel B.J."/>
            <person name="Hornburger P."/>
            <person name="Mueller R.-W."/>
            <person name="Bruemmer F."/>
            <person name="Labrenz M."/>
            <person name="Spormann A.M."/>
            <person name="Op den Camp H."/>
            <person name="Overmann J."/>
            <person name="Amann R."/>
            <person name="Jetten M.S.M."/>
            <person name="Mascher T."/>
            <person name="Medema M.H."/>
            <person name="Devos D.P."/>
            <person name="Kaster A.-K."/>
            <person name="Ovreas L."/>
            <person name="Rohde M."/>
            <person name="Galperin M.Y."/>
            <person name="Jogler C."/>
        </authorList>
    </citation>
    <scope>NUCLEOTIDE SEQUENCE [LARGE SCALE GENOMIC DNA]</scope>
    <source>
        <strain evidence="23 24">Pan153</strain>
    </source>
</reference>
<dbReference type="FunFam" id="1.10.8.50:FF:000003">
    <property type="entry name" value="Formamidopyrimidine-DNA glycosylase"/>
    <property type="match status" value="1"/>
</dbReference>
<evidence type="ECO:0000256" key="4">
    <source>
        <dbReference type="ARBA" id="ARBA00011245"/>
    </source>
</evidence>
<keyword evidence="9" id="KW-0227">DNA damage</keyword>
<evidence type="ECO:0000256" key="20">
    <source>
        <dbReference type="PROSITE-ProRule" id="PRU00391"/>
    </source>
</evidence>
<comment type="cofactor">
    <cofactor evidence="2">
        <name>Zn(2+)</name>
        <dbReference type="ChEBI" id="CHEBI:29105"/>
    </cofactor>
</comment>
<evidence type="ECO:0000256" key="9">
    <source>
        <dbReference type="ARBA" id="ARBA00022763"/>
    </source>
</evidence>
<dbReference type="InterPro" id="IPR012319">
    <property type="entry name" value="FPG_cat"/>
</dbReference>
<keyword evidence="11 23" id="KW-0378">Hydrolase</keyword>
<dbReference type="Proteomes" id="UP000320839">
    <property type="component" value="Chromosome"/>
</dbReference>